<feature type="region of interest" description="Disordered" evidence="1">
    <location>
        <begin position="847"/>
        <end position="960"/>
    </location>
</feature>
<dbReference type="RefSeq" id="XP_035826369.1">
    <property type="nucleotide sequence ID" value="XM_035970476.1"/>
</dbReference>
<dbReference type="Pfam" id="PF16794">
    <property type="entry name" value="fn3_4"/>
    <property type="match status" value="1"/>
</dbReference>
<dbReference type="RefSeq" id="XP_005101200.1">
    <property type="nucleotide sequence ID" value="XM_005101143.3"/>
</dbReference>
<feature type="compositionally biased region" description="Polar residues" evidence="1">
    <location>
        <begin position="272"/>
        <end position="281"/>
    </location>
</feature>
<dbReference type="InterPro" id="IPR013783">
    <property type="entry name" value="Ig-like_fold"/>
</dbReference>
<dbReference type="PROSITE" id="PS50853">
    <property type="entry name" value="FN3"/>
    <property type="match status" value="1"/>
</dbReference>
<gene>
    <name evidence="4 5 6 7" type="primary">LOC101855573</name>
</gene>
<feature type="compositionally biased region" description="Basic and acidic residues" evidence="1">
    <location>
        <begin position="491"/>
        <end position="518"/>
    </location>
</feature>
<dbReference type="SMART" id="SM00060">
    <property type="entry name" value="FN3"/>
    <property type="match status" value="1"/>
</dbReference>
<feature type="region of interest" description="Disordered" evidence="1">
    <location>
        <begin position="318"/>
        <end position="349"/>
    </location>
</feature>
<evidence type="ECO:0000256" key="1">
    <source>
        <dbReference type="SAM" id="MobiDB-lite"/>
    </source>
</evidence>
<protein>
    <submittedName>
        <fullName evidence="4 5">Activating transcription factor 7-interacting protein 1 isoform X1</fullName>
    </submittedName>
</protein>
<feature type="compositionally biased region" description="Polar residues" evidence="1">
    <location>
        <begin position="459"/>
        <end position="485"/>
    </location>
</feature>
<dbReference type="RefSeq" id="XP_012939549.1">
    <property type="nucleotide sequence ID" value="XM_013084095.2"/>
</dbReference>
<feature type="region of interest" description="Disordered" evidence="1">
    <location>
        <begin position="246"/>
        <end position="284"/>
    </location>
</feature>
<feature type="region of interest" description="Disordered" evidence="1">
    <location>
        <begin position="1"/>
        <end position="32"/>
    </location>
</feature>
<feature type="domain" description="Fibronectin type-III" evidence="2">
    <location>
        <begin position="1201"/>
        <end position="1304"/>
    </location>
</feature>
<evidence type="ECO:0000313" key="4">
    <source>
        <dbReference type="RefSeq" id="XP_005101200.1"/>
    </source>
</evidence>
<feature type="compositionally biased region" description="Low complexity" evidence="1">
    <location>
        <begin position="895"/>
        <end position="909"/>
    </location>
</feature>
<dbReference type="InterPro" id="IPR026085">
    <property type="entry name" value="ATF7-int"/>
</dbReference>
<feature type="compositionally biased region" description="Basic and acidic residues" evidence="1">
    <location>
        <begin position="383"/>
        <end position="392"/>
    </location>
</feature>
<feature type="compositionally biased region" description="Polar residues" evidence="1">
    <location>
        <begin position="745"/>
        <end position="756"/>
    </location>
</feature>
<reference evidence="4 5" key="1">
    <citation type="submission" date="2025-05" db="UniProtKB">
        <authorList>
            <consortium name="RefSeq"/>
        </authorList>
    </citation>
    <scope>IDENTIFICATION</scope>
</reference>
<dbReference type="GeneID" id="101855573"/>
<name>A0ABM1A2J1_APLCA</name>
<dbReference type="PANTHER" id="PTHR23210">
    <property type="entry name" value="ACTIVATING TRANSCRIPTION FACTOR 7 INTERACTING PROTEIN"/>
    <property type="match status" value="1"/>
</dbReference>
<feature type="compositionally biased region" description="Low complexity" evidence="1">
    <location>
        <begin position="917"/>
        <end position="927"/>
    </location>
</feature>
<feature type="region of interest" description="Disordered" evidence="1">
    <location>
        <begin position="441"/>
        <end position="759"/>
    </location>
</feature>
<dbReference type="InterPro" id="IPR036116">
    <property type="entry name" value="FN3_sf"/>
</dbReference>
<feature type="compositionally biased region" description="Basic and acidic residues" evidence="1">
    <location>
        <begin position="692"/>
        <end position="743"/>
    </location>
</feature>
<feature type="compositionally biased region" description="Basic and acidic residues" evidence="1">
    <location>
        <begin position="868"/>
        <end position="889"/>
    </location>
</feature>
<feature type="compositionally biased region" description="Polar residues" evidence="1">
    <location>
        <begin position="1003"/>
        <end position="1015"/>
    </location>
</feature>
<organism evidence="3 6">
    <name type="scientific">Aplysia californica</name>
    <name type="common">California sea hare</name>
    <dbReference type="NCBI Taxonomy" id="6500"/>
    <lineage>
        <taxon>Eukaryota</taxon>
        <taxon>Metazoa</taxon>
        <taxon>Spiralia</taxon>
        <taxon>Lophotrochozoa</taxon>
        <taxon>Mollusca</taxon>
        <taxon>Gastropoda</taxon>
        <taxon>Heterobranchia</taxon>
        <taxon>Euthyneura</taxon>
        <taxon>Tectipleura</taxon>
        <taxon>Aplysiida</taxon>
        <taxon>Aplysioidea</taxon>
        <taxon>Aplysiidae</taxon>
        <taxon>Aplysia</taxon>
    </lineage>
</organism>
<evidence type="ECO:0000313" key="5">
    <source>
        <dbReference type="RefSeq" id="XP_012939548.1"/>
    </source>
</evidence>
<feature type="compositionally biased region" description="Acidic residues" evidence="1">
    <location>
        <begin position="393"/>
        <end position="405"/>
    </location>
</feature>
<feature type="region of interest" description="Disordered" evidence="1">
    <location>
        <begin position="970"/>
        <end position="989"/>
    </location>
</feature>
<feature type="compositionally biased region" description="Polar residues" evidence="1">
    <location>
        <begin position="852"/>
        <end position="865"/>
    </location>
</feature>
<feature type="compositionally biased region" description="Low complexity" evidence="1">
    <location>
        <begin position="949"/>
        <end position="959"/>
    </location>
</feature>
<feature type="compositionally biased region" description="Polar residues" evidence="1">
    <location>
        <begin position="318"/>
        <end position="333"/>
    </location>
</feature>
<dbReference type="Gene3D" id="2.60.40.10">
    <property type="entry name" value="Immunoglobulins"/>
    <property type="match status" value="1"/>
</dbReference>
<dbReference type="RefSeq" id="XP_012939548.1">
    <property type="nucleotide sequence ID" value="XM_013084094.2"/>
</dbReference>
<feature type="compositionally biased region" description="Basic and acidic residues" evidence="1">
    <location>
        <begin position="599"/>
        <end position="618"/>
    </location>
</feature>
<sequence length="1304" mass="140068">MADVMPEVASSHLGDDVLSNSATGTGTTVEVNGDNQNDLQCISLVAPPEESTCKDTEQASHDLITVQNDDLQCISLIVPLEKSSCKNAEQASQDRITGQNDDPQCISLIETPEESSCKDTGQASQDLITGQNGDLQCISLIVPPEKSSCNGAEQASQDHITGQNDDTQCISLIETPEESSCKDTEQAGQDLITGQDDESEIFHSEEKSHACVDLMKGELTEKPVNSTEQERPLCTIEDVSTAPGTITNVTSEKDHDISSASIQPSAHEEESNVLTQDSVSTAGEKVADSTEEHLSAESTVLVPEVPSCLVDGEKKSLANASNKISSEQQNSVSEAMHSELKGQAAKEPVTVIAQEEDMEVISAELSEKGEDLSSGISHTKPVISKDCEKESDPPCEEPMESEEQFECSNGEKKVNVSVDGKTVSLLRTEFLATSDVCKKVTQLNNEDMQDDSKPVDMDANTTSEGDSLSEQMSSDIVLNNSSESKQGLPEDPVHIDVSGDTKDESNVSDTDVKEEISESKVSVPDDMDVEAENLKPSVGHVNNTHNQTMSTKSETFGDSCVDKKNDSVSEASNFLPEVPEDSLSKSATSKASPELEVPPENKKEETSNDTEKHEDKPCANELDDEILLIGESEPSAPEPCTKKSFKTVLKASDVKPVAPEPPESIIIDDVEISDVQNKSLSSNDSGGSSGKCDTELEEKSGEAGVEHSTKTEDKELQAPFENGKKRPAEECNGSDLKRPKVDAVSDSSLKGKTNQVSEDDEVVMLQDNEKTPVSVNESAVCVTSEILQGFIRGCVRSFLKKKKQENIERLNKQTKSMQSASTLWKETAKHLEKSVLELTTQSQKLEKRKLHSSSVKNLSNRSIGIQVNEEKMKHLGRASSEHSTRKSVDQKASGSTLSLPPSVLLNPPSFTNQVANTSSTTSPSLTSRQNSQTRAPPLQRPSYQKQRSPHGTSSSSPISQHHKVLANSLSHTQDNRKAGPPASAPKGTVNLIDLTDEDESSRTSRPSSIQNSRTIHASASNHLKSTVNEAANHKSLPMSIPVNGFISQPVSRLQAVAPDSSAILMGAGNPLIPQSMPPSKTQLMPSNVGALGTAGSQFQLVTVPNSQGNIRQGTMFALVPSTRPGVPGPGGVPSNLTLQSYPKSSVQGIPVNHFSTPLPQAPAKSTSHSLPPSVHINSQHPAPLPIPPPVKNVPSYAKKCPPKPGLKISRVSQGIVLSWNMPSLSDVEVITSYQLFAYQETDSAPPSTHLWKKVGDVKALPLPMACTLTQFQEGNKYHFAVRAVDQYGRSGVYSDPSTIFLGPK</sequence>
<feature type="region of interest" description="Disordered" evidence="1">
    <location>
        <begin position="995"/>
        <end position="1015"/>
    </location>
</feature>
<dbReference type="InterPro" id="IPR056565">
    <property type="entry name" value="Fn3_ATF7IP"/>
</dbReference>
<dbReference type="PANTHER" id="PTHR23210:SF26">
    <property type="entry name" value="ACTIVATING TRANSCRIPTION FACTOR 7-INTERACTING PROTEIN 1"/>
    <property type="match status" value="1"/>
</dbReference>
<evidence type="ECO:0000313" key="6">
    <source>
        <dbReference type="RefSeq" id="XP_012939549.1"/>
    </source>
</evidence>
<dbReference type="InterPro" id="IPR003961">
    <property type="entry name" value="FN3_dom"/>
</dbReference>
<keyword evidence="3" id="KW-1185">Reference proteome</keyword>
<dbReference type="CDD" id="cd00063">
    <property type="entry name" value="FN3"/>
    <property type="match status" value="1"/>
</dbReference>
<evidence type="ECO:0000259" key="2">
    <source>
        <dbReference type="PROSITE" id="PS50853"/>
    </source>
</evidence>
<dbReference type="Proteomes" id="UP000694888">
    <property type="component" value="Unplaced"/>
</dbReference>
<dbReference type="SUPFAM" id="SSF49265">
    <property type="entry name" value="Fibronectin type III"/>
    <property type="match status" value="1"/>
</dbReference>
<feature type="compositionally biased region" description="Low complexity" evidence="1">
    <location>
        <begin position="673"/>
        <end position="686"/>
    </location>
</feature>
<feature type="compositionally biased region" description="Polar residues" evidence="1">
    <location>
        <begin position="18"/>
        <end position="32"/>
    </location>
</feature>
<accession>A0ABM1A2J1</accession>
<proteinExistence type="predicted"/>
<feature type="compositionally biased region" description="Polar residues" evidence="1">
    <location>
        <begin position="540"/>
        <end position="556"/>
    </location>
</feature>
<evidence type="ECO:0000313" key="3">
    <source>
        <dbReference type="Proteomes" id="UP000694888"/>
    </source>
</evidence>
<evidence type="ECO:0000313" key="7">
    <source>
        <dbReference type="RefSeq" id="XP_035826369.1"/>
    </source>
</evidence>
<feature type="region of interest" description="Disordered" evidence="1">
    <location>
        <begin position="366"/>
        <end position="410"/>
    </location>
</feature>